<evidence type="ECO:0000313" key="3">
    <source>
        <dbReference type="EMBL" id="MFC3851694.1"/>
    </source>
</evidence>
<feature type="compositionally biased region" description="Low complexity" evidence="1">
    <location>
        <begin position="339"/>
        <end position="348"/>
    </location>
</feature>
<dbReference type="SUPFAM" id="SSF52540">
    <property type="entry name" value="P-loop containing nucleoside triphosphate hydrolases"/>
    <property type="match status" value="1"/>
</dbReference>
<accession>A0ABV7ZTY2</accession>
<dbReference type="PANTHER" id="PTHR35894:SF1">
    <property type="entry name" value="PHOSPHORIBULOKINASE _ URIDINE KINASE FAMILY"/>
    <property type="match status" value="1"/>
</dbReference>
<dbReference type="PROSITE" id="PS51724">
    <property type="entry name" value="SPOR"/>
    <property type="match status" value="1"/>
</dbReference>
<dbReference type="Gene3D" id="3.40.50.300">
    <property type="entry name" value="P-loop containing nucleotide triphosphate hydrolases"/>
    <property type="match status" value="1"/>
</dbReference>
<dbReference type="Pfam" id="PF05036">
    <property type="entry name" value="SPOR"/>
    <property type="match status" value="1"/>
</dbReference>
<name>A0ABV7ZTY2_9GAMM</name>
<feature type="region of interest" description="Disordered" evidence="1">
    <location>
        <begin position="318"/>
        <end position="438"/>
    </location>
</feature>
<gene>
    <name evidence="3" type="ORF">ACFOOG_02510</name>
</gene>
<dbReference type="PANTHER" id="PTHR35894">
    <property type="entry name" value="GENERAL SECRETION PATHWAY PROTEIN A-RELATED"/>
    <property type="match status" value="1"/>
</dbReference>
<protein>
    <submittedName>
        <fullName evidence="3">AAA family ATPase</fullName>
    </submittedName>
</protein>
<comment type="caution">
    <text evidence="3">The sequence shown here is derived from an EMBL/GenBank/DDBJ whole genome shotgun (WGS) entry which is preliminary data.</text>
</comment>
<dbReference type="InterPro" id="IPR049945">
    <property type="entry name" value="AAA_22"/>
</dbReference>
<keyword evidence="4" id="KW-1185">Reference proteome</keyword>
<feature type="compositionally biased region" description="Polar residues" evidence="1">
    <location>
        <begin position="379"/>
        <end position="400"/>
    </location>
</feature>
<sequence length="539" mass="57086">MSELPKYVDYYGLNSDPFDVDAVQPFVPVAGRQKAVDTLVHLLQFSDDIVFIAGPVASGKSAILEQLVSQLPENIDLVMVDVSEATSDKELLWDVATQFKLQPDRTHSTQRLQLMIQAHCQSLHGEGQIPTLAIDDIDELPSDILASLSPVLHGGLNGDAGLRLVGLAADAAEIRRELSALGFASGQVIELPLLKFSDAVNIIQGYFAAAGITSGIPFDVATLKRLYKSSGGRPGHLVDAVRDHMLVETQRGRRRKTIPWPHLVAGAVIASALMLAVLYRSGGEDVPTTDTFELLPSEPVAQGAELDAAAVRERLAQAMAERSVTDSRSPDASPSNGLTEPMSSSTVSPTPPSEKTPEQETRSNAVPLSADKLAELSSPEPSTTNSSAPVTAVPSETASETTPVEVRPVAPPVTTTSTAASSGNTAASRPTAPAAVSGASPYLAPSWLRNANNSHYTLQVLGARQEQNVLEFIATHSLSAAQAGYYRTELQGQPWFVLVYGSYPDADAARAAIATLSADLRAAQPWPRPISAVKSDLPG</sequence>
<proteinExistence type="predicted"/>
<dbReference type="InterPro" id="IPR052026">
    <property type="entry name" value="ExeA_AAA_ATPase_DNA-bind"/>
</dbReference>
<dbReference type="Gene3D" id="3.30.70.1070">
    <property type="entry name" value="Sporulation related repeat"/>
    <property type="match status" value="1"/>
</dbReference>
<dbReference type="Proteomes" id="UP001595617">
    <property type="component" value="Unassembled WGS sequence"/>
</dbReference>
<dbReference type="EMBL" id="JBHRYR010000002">
    <property type="protein sequence ID" value="MFC3851694.1"/>
    <property type="molecule type" value="Genomic_DNA"/>
</dbReference>
<evidence type="ECO:0000313" key="4">
    <source>
        <dbReference type="Proteomes" id="UP001595617"/>
    </source>
</evidence>
<evidence type="ECO:0000259" key="2">
    <source>
        <dbReference type="PROSITE" id="PS51724"/>
    </source>
</evidence>
<feature type="domain" description="SPOR" evidence="2">
    <location>
        <begin position="450"/>
        <end position="529"/>
    </location>
</feature>
<organism evidence="3 4">
    <name type="scientific">Saccharospirillum mangrovi</name>
    <dbReference type="NCBI Taxonomy" id="2161747"/>
    <lineage>
        <taxon>Bacteria</taxon>
        <taxon>Pseudomonadati</taxon>
        <taxon>Pseudomonadota</taxon>
        <taxon>Gammaproteobacteria</taxon>
        <taxon>Oceanospirillales</taxon>
        <taxon>Saccharospirillaceae</taxon>
        <taxon>Saccharospirillum</taxon>
    </lineage>
</organism>
<reference evidence="4" key="1">
    <citation type="journal article" date="2019" name="Int. J. Syst. Evol. Microbiol.">
        <title>The Global Catalogue of Microorganisms (GCM) 10K type strain sequencing project: providing services to taxonomists for standard genome sequencing and annotation.</title>
        <authorList>
            <consortium name="The Broad Institute Genomics Platform"/>
            <consortium name="The Broad Institute Genome Sequencing Center for Infectious Disease"/>
            <person name="Wu L."/>
            <person name="Ma J."/>
        </authorList>
    </citation>
    <scope>NUCLEOTIDE SEQUENCE [LARGE SCALE GENOMIC DNA]</scope>
    <source>
        <strain evidence="4">IBRC 10765</strain>
    </source>
</reference>
<dbReference type="Pfam" id="PF13401">
    <property type="entry name" value="AAA_22"/>
    <property type="match status" value="1"/>
</dbReference>
<dbReference type="InterPro" id="IPR007730">
    <property type="entry name" value="SPOR-like_dom"/>
</dbReference>
<dbReference type="InterPro" id="IPR036680">
    <property type="entry name" value="SPOR-like_sf"/>
</dbReference>
<feature type="compositionally biased region" description="Low complexity" evidence="1">
    <location>
        <begin position="401"/>
        <end position="428"/>
    </location>
</feature>
<dbReference type="RefSeq" id="WP_380692988.1">
    <property type="nucleotide sequence ID" value="NZ_JBHRYR010000002.1"/>
</dbReference>
<evidence type="ECO:0000256" key="1">
    <source>
        <dbReference type="SAM" id="MobiDB-lite"/>
    </source>
</evidence>
<dbReference type="InterPro" id="IPR027417">
    <property type="entry name" value="P-loop_NTPase"/>
</dbReference>